<dbReference type="UniPathway" id="UPA00356">
    <property type="reaction ID" value="UER00437"/>
</dbReference>
<comment type="subunit">
    <text evidence="11">Homodimer.</text>
</comment>
<evidence type="ECO:0000256" key="7">
    <source>
        <dbReference type="ARBA" id="ARBA00022840"/>
    </source>
</evidence>
<keyword evidence="7 11" id="KW-0067">ATP-binding</keyword>
<comment type="function">
    <text evidence="2 11">Catalyzes the ADP transfer from ATP to D-glycero-beta-D-manno-heptose 1-phosphate, yielding ADP-D-glycero-beta-D-manno-heptose.</text>
</comment>
<comment type="similarity">
    <text evidence="11">In the N-terminal section; belongs to the carbohydrate kinase PfkB family.</text>
</comment>
<keyword evidence="4 11" id="KW-0548">Nucleotidyltransferase</keyword>
<dbReference type="EC" id="2.7.1.167" evidence="11"/>
<dbReference type="HAMAP" id="MF_01603">
    <property type="entry name" value="HldE"/>
    <property type="match status" value="1"/>
</dbReference>
<evidence type="ECO:0000256" key="12">
    <source>
        <dbReference type="SAM" id="MobiDB-lite"/>
    </source>
</evidence>
<dbReference type="GO" id="GO:0033785">
    <property type="term" value="F:heptose 7-phosphate kinase activity"/>
    <property type="evidence" value="ECO:0007669"/>
    <property type="project" value="UniProtKB-UniRule"/>
</dbReference>
<dbReference type="KEGG" id="svp:Pan189_05210"/>
<keyword evidence="6 11" id="KW-0418">Kinase</keyword>
<keyword evidence="5 11" id="KW-0547">Nucleotide-binding</keyword>
<keyword evidence="8 11" id="KW-0511">Multifunctional enzyme</keyword>
<comment type="pathway">
    <text evidence="11">Nucleotide-sugar biosynthesis; ADP-L-glycero-beta-D-manno-heptose biosynthesis; ADP-L-glycero-beta-D-manno-heptose from D-glycero-beta-D-manno-heptose 7-phosphate: step 3/4.</text>
</comment>
<evidence type="ECO:0000259" key="13">
    <source>
        <dbReference type="Pfam" id="PF00294"/>
    </source>
</evidence>
<comment type="catalytic activity">
    <reaction evidence="10 11">
        <text>D-glycero-beta-D-manno-heptose 1-phosphate + ATP + H(+) = ADP-D-glycero-beta-D-manno-heptose + diphosphate</text>
        <dbReference type="Rhea" id="RHEA:27465"/>
        <dbReference type="ChEBI" id="CHEBI:15378"/>
        <dbReference type="ChEBI" id="CHEBI:30616"/>
        <dbReference type="ChEBI" id="CHEBI:33019"/>
        <dbReference type="ChEBI" id="CHEBI:59967"/>
        <dbReference type="ChEBI" id="CHEBI:61593"/>
        <dbReference type="EC" id="2.7.7.70"/>
    </reaction>
</comment>
<dbReference type="AlphaFoldDB" id="A0A517QWW9"/>
<keyword evidence="9 11" id="KW-0119">Carbohydrate metabolism</keyword>
<reference evidence="15 16" key="1">
    <citation type="submission" date="2019-02" db="EMBL/GenBank/DDBJ databases">
        <title>Deep-cultivation of Planctomycetes and their phenomic and genomic characterization uncovers novel biology.</title>
        <authorList>
            <person name="Wiegand S."/>
            <person name="Jogler M."/>
            <person name="Boedeker C."/>
            <person name="Pinto D."/>
            <person name="Vollmers J."/>
            <person name="Rivas-Marin E."/>
            <person name="Kohn T."/>
            <person name="Peeters S.H."/>
            <person name="Heuer A."/>
            <person name="Rast P."/>
            <person name="Oberbeckmann S."/>
            <person name="Bunk B."/>
            <person name="Jeske O."/>
            <person name="Meyerdierks A."/>
            <person name="Storesund J.E."/>
            <person name="Kallscheuer N."/>
            <person name="Luecker S."/>
            <person name="Lage O.M."/>
            <person name="Pohl T."/>
            <person name="Merkel B.J."/>
            <person name="Hornburger P."/>
            <person name="Mueller R.-W."/>
            <person name="Bruemmer F."/>
            <person name="Labrenz M."/>
            <person name="Spormann A.M."/>
            <person name="Op den Camp H."/>
            <person name="Overmann J."/>
            <person name="Amann R."/>
            <person name="Jetten M.S.M."/>
            <person name="Mascher T."/>
            <person name="Medema M.H."/>
            <person name="Devos D.P."/>
            <person name="Kaster A.-K."/>
            <person name="Ovreas L."/>
            <person name="Rohde M."/>
            <person name="Galperin M.Y."/>
            <person name="Jogler C."/>
        </authorList>
    </citation>
    <scope>NUCLEOTIDE SEQUENCE [LARGE SCALE GENOMIC DNA]</scope>
    <source>
        <strain evidence="15 16">Pan189</strain>
    </source>
</reference>
<evidence type="ECO:0000256" key="9">
    <source>
        <dbReference type="ARBA" id="ARBA00023277"/>
    </source>
</evidence>
<dbReference type="GO" id="GO:0016773">
    <property type="term" value="F:phosphotransferase activity, alcohol group as acceptor"/>
    <property type="evidence" value="ECO:0007669"/>
    <property type="project" value="InterPro"/>
</dbReference>
<dbReference type="InterPro" id="IPR014729">
    <property type="entry name" value="Rossmann-like_a/b/a_fold"/>
</dbReference>
<dbReference type="EMBL" id="CP036268">
    <property type="protein sequence ID" value="QDT36166.1"/>
    <property type="molecule type" value="Genomic_DNA"/>
</dbReference>
<evidence type="ECO:0000256" key="11">
    <source>
        <dbReference type="HAMAP-Rule" id="MF_01603"/>
    </source>
</evidence>
<dbReference type="RefSeq" id="WP_145362390.1">
    <property type="nucleotide sequence ID" value="NZ_CP036268.1"/>
</dbReference>
<feature type="region of interest" description="Disordered" evidence="12">
    <location>
        <begin position="492"/>
        <end position="512"/>
    </location>
</feature>
<dbReference type="Gene3D" id="3.40.50.620">
    <property type="entry name" value="HUPs"/>
    <property type="match status" value="1"/>
</dbReference>
<feature type="domain" description="Carbohydrate kinase PfkB" evidence="13">
    <location>
        <begin position="16"/>
        <end position="317"/>
    </location>
</feature>
<dbReference type="InterPro" id="IPR004821">
    <property type="entry name" value="Cyt_trans-like"/>
</dbReference>
<protein>
    <recommendedName>
        <fullName evidence="11">Bifunctional protein HldE</fullName>
    </recommendedName>
    <domain>
        <recommendedName>
            <fullName evidence="11">D-beta-D-heptose 7-phosphate kinase</fullName>
            <ecNumber evidence="11">2.7.1.167</ecNumber>
        </recommendedName>
        <alternativeName>
            <fullName evidence="11">D-beta-D-heptose 7-phosphotransferase</fullName>
        </alternativeName>
        <alternativeName>
            <fullName evidence="11">D-glycero-beta-D-manno-heptose-7-phosphate kinase</fullName>
        </alternativeName>
    </domain>
    <domain>
        <recommendedName>
            <fullName evidence="11">D-beta-D-heptose 1-phosphate adenylyltransferase</fullName>
            <ecNumber evidence="11">2.7.7.70</ecNumber>
        </recommendedName>
        <alternativeName>
            <fullName evidence="11">D-glycero-beta-D-manno-heptose 1-phosphate adenylyltransferase</fullName>
        </alternativeName>
    </domain>
</protein>
<evidence type="ECO:0000256" key="6">
    <source>
        <dbReference type="ARBA" id="ARBA00022777"/>
    </source>
</evidence>
<dbReference type="InterPro" id="IPR011611">
    <property type="entry name" value="PfkB_dom"/>
</dbReference>
<dbReference type="GO" id="GO:0005829">
    <property type="term" value="C:cytosol"/>
    <property type="evidence" value="ECO:0007669"/>
    <property type="project" value="TreeGrafter"/>
</dbReference>
<dbReference type="SUPFAM" id="SSF52374">
    <property type="entry name" value="Nucleotidylyl transferase"/>
    <property type="match status" value="1"/>
</dbReference>
<dbReference type="Proteomes" id="UP000317318">
    <property type="component" value="Chromosome"/>
</dbReference>
<evidence type="ECO:0000256" key="2">
    <source>
        <dbReference type="ARBA" id="ARBA00003753"/>
    </source>
</evidence>
<dbReference type="GO" id="GO:0097171">
    <property type="term" value="P:ADP-L-glycero-beta-D-manno-heptose biosynthetic process"/>
    <property type="evidence" value="ECO:0007669"/>
    <property type="project" value="UniProtKB-UniPathway"/>
</dbReference>
<feature type="compositionally biased region" description="Polar residues" evidence="12">
    <location>
        <begin position="493"/>
        <end position="505"/>
    </location>
</feature>
<name>A0A517QWW9_9PLAN</name>
<evidence type="ECO:0000256" key="1">
    <source>
        <dbReference type="ARBA" id="ARBA00002319"/>
    </source>
</evidence>
<dbReference type="EC" id="2.7.7.70" evidence="11"/>
<comment type="function">
    <text evidence="1 11">Catalyzes the phosphorylation of D-glycero-D-manno-heptose 7-phosphate at the C-1 position to selectively form D-glycero-beta-D-manno-heptose-1,7-bisphosphate.</text>
</comment>
<feature type="binding site" evidence="11">
    <location>
        <begin position="210"/>
        <end position="213"/>
    </location>
    <ligand>
        <name>ATP</name>
        <dbReference type="ChEBI" id="CHEBI:30616"/>
    </ligand>
</feature>
<proteinExistence type="inferred from homology"/>
<keyword evidence="16" id="KW-1185">Reference proteome</keyword>
<dbReference type="Pfam" id="PF01467">
    <property type="entry name" value="CTP_transf_like"/>
    <property type="match status" value="1"/>
</dbReference>
<dbReference type="SUPFAM" id="SSF53613">
    <property type="entry name" value="Ribokinase-like"/>
    <property type="match status" value="1"/>
</dbReference>
<comment type="similarity">
    <text evidence="11">In the C-terminal section; belongs to the cytidylyltransferase family.</text>
</comment>
<evidence type="ECO:0000313" key="16">
    <source>
        <dbReference type="Proteomes" id="UP000317318"/>
    </source>
</evidence>
<dbReference type="Gene3D" id="3.40.1190.20">
    <property type="match status" value="1"/>
</dbReference>
<evidence type="ECO:0000313" key="15">
    <source>
        <dbReference type="EMBL" id="QDT36166.1"/>
    </source>
</evidence>
<feature type="active site" evidence="11">
    <location>
        <position position="280"/>
    </location>
</feature>
<feature type="region of interest" description="Cytidylyltransferase" evidence="11">
    <location>
        <begin position="363"/>
        <end position="512"/>
    </location>
</feature>
<keyword evidence="3 11" id="KW-0808">Transferase</keyword>
<organism evidence="15 16">
    <name type="scientific">Stratiformator vulcanicus</name>
    <dbReference type="NCBI Taxonomy" id="2527980"/>
    <lineage>
        <taxon>Bacteria</taxon>
        <taxon>Pseudomonadati</taxon>
        <taxon>Planctomycetota</taxon>
        <taxon>Planctomycetia</taxon>
        <taxon>Planctomycetales</taxon>
        <taxon>Planctomycetaceae</taxon>
        <taxon>Stratiformator</taxon>
    </lineage>
</organism>
<dbReference type="GO" id="GO:0005524">
    <property type="term" value="F:ATP binding"/>
    <property type="evidence" value="ECO:0007669"/>
    <property type="project" value="UniProtKB-UniRule"/>
</dbReference>
<dbReference type="OrthoDB" id="9802794at2"/>
<evidence type="ECO:0000256" key="4">
    <source>
        <dbReference type="ARBA" id="ARBA00022695"/>
    </source>
</evidence>
<dbReference type="CDD" id="cd01172">
    <property type="entry name" value="RfaE_like"/>
    <property type="match status" value="1"/>
</dbReference>
<gene>
    <name evidence="11 15" type="primary">hldE</name>
    <name evidence="15" type="ORF">Pan189_05210</name>
</gene>
<dbReference type="InterPro" id="IPR023030">
    <property type="entry name" value="Bifunc_HldE"/>
</dbReference>
<dbReference type="InterPro" id="IPR029056">
    <property type="entry name" value="Ribokinase-like"/>
</dbReference>
<dbReference type="PANTHER" id="PTHR46969">
    <property type="entry name" value="BIFUNCTIONAL PROTEIN HLDE"/>
    <property type="match status" value="1"/>
</dbReference>
<feature type="domain" description="Cytidyltransferase-like" evidence="14">
    <location>
        <begin position="363"/>
        <end position="455"/>
    </location>
</feature>
<dbReference type="PANTHER" id="PTHR46969:SF1">
    <property type="entry name" value="BIFUNCTIONAL PROTEIN HLDE"/>
    <property type="match status" value="1"/>
</dbReference>
<evidence type="ECO:0000256" key="8">
    <source>
        <dbReference type="ARBA" id="ARBA00023268"/>
    </source>
</evidence>
<evidence type="ECO:0000259" key="14">
    <source>
        <dbReference type="Pfam" id="PF01467"/>
    </source>
</evidence>
<dbReference type="InterPro" id="IPR011914">
    <property type="entry name" value="RfaE_dom_II"/>
</dbReference>
<sequence>MTRDLISLIEGIGSPRILVVGDVILDQYVWGDAERISQEAPVLLLREESRESRLGGAANVAHMLRGLDAHVTLAGIVGADEEGNSVRTELDRLNVDHAPLIGDSGRPTTVKQRFLGRAQQRHPHQILRVDRESRENASQKISDQIVRSINSYLSQVDLVLISDYGKGVCTPRIVRTIIEQCRKRSLPVIVDPSSSGRCDDFRDATALTPNRLETSRAAGTPIRSAEDAFAAGRTLVAGLGLDYIFVTLDSDGIAVVTADGAAELHPTRRRKVYDITGAGDMVLATIGLAAAAGLGPHDLARLANVAGGLEVEQVGCVPVGREEIIEDVRRANSRTGGGYVAESLDELCSLIEQDRSHGKRVVFTNGCFDLMHAGHVSYLEEAAAKGDRLVVGLNSDASVRSLGKGADRPLVEQQQRARMLAALKSVDYVVLFDESTPHSLIEAIRPDVLVKGGTYRPDEIVGREIVDAYGGEVCPLGLVPGLSTTALVEKIRNTPSSTDTGSNEAPSERRAA</sequence>
<dbReference type="GO" id="GO:0033786">
    <property type="term" value="F:heptose-1-phosphate adenylyltransferase activity"/>
    <property type="evidence" value="ECO:0007669"/>
    <property type="project" value="UniProtKB-UniRule"/>
</dbReference>
<comment type="pathway">
    <text evidence="11">Nucleotide-sugar biosynthesis; ADP-L-glycero-beta-D-manno-heptose biosynthesis; ADP-L-glycero-beta-D-manno-heptose from D-glycero-beta-D-manno-heptose 7-phosphate: step 1/4.</text>
</comment>
<comment type="catalytic activity">
    <reaction evidence="11">
        <text>D-glycero-beta-D-manno-heptose 7-phosphate + ATP = D-glycero-beta-D-manno-heptose 1,7-bisphosphate + ADP + H(+)</text>
        <dbReference type="Rhea" id="RHEA:27473"/>
        <dbReference type="ChEBI" id="CHEBI:15378"/>
        <dbReference type="ChEBI" id="CHEBI:30616"/>
        <dbReference type="ChEBI" id="CHEBI:60204"/>
        <dbReference type="ChEBI" id="CHEBI:60208"/>
        <dbReference type="ChEBI" id="CHEBI:456216"/>
        <dbReference type="EC" id="2.7.1.167"/>
    </reaction>
</comment>
<evidence type="ECO:0000256" key="10">
    <source>
        <dbReference type="ARBA" id="ARBA00047428"/>
    </source>
</evidence>
<evidence type="ECO:0000256" key="5">
    <source>
        <dbReference type="ARBA" id="ARBA00022741"/>
    </source>
</evidence>
<dbReference type="NCBIfam" id="TIGR00125">
    <property type="entry name" value="cyt_tran_rel"/>
    <property type="match status" value="1"/>
</dbReference>
<dbReference type="NCBIfam" id="TIGR02199">
    <property type="entry name" value="rfaE_dom_II"/>
    <property type="match status" value="1"/>
</dbReference>
<accession>A0A517QWW9</accession>
<dbReference type="Pfam" id="PF00294">
    <property type="entry name" value="PfkB"/>
    <property type="match status" value="1"/>
</dbReference>
<dbReference type="InterPro" id="IPR011913">
    <property type="entry name" value="RfaE_dom_I"/>
</dbReference>
<evidence type="ECO:0000256" key="3">
    <source>
        <dbReference type="ARBA" id="ARBA00022679"/>
    </source>
</evidence>
<feature type="region of interest" description="Ribokinase" evidence="11">
    <location>
        <begin position="1"/>
        <end position="335"/>
    </location>
</feature>